<dbReference type="EMBL" id="KQ981337">
    <property type="protein sequence ID" value="KYN42562.1"/>
    <property type="molecule type" value="Genomic_DNA"/>
</dbReference>
<dbReference type="SUPFAM" id="SSF56672">
    <property type="entry name" value="DNA/RNA polymerases"/>
    <property type="match status" value="1"/>
</dbReference>
<evidence type="ECO:0008006" key="3">
    <source>
        <dbReference type="Google" id="ProtNLM"/>
    </source>
</evidence>
<keyword evidence="2" id="KW-1185">Reference proteome</keyword>
<protein>
    <recommendedName>
        <fullName evidence="3">DNA-directed DNA polymerase</fullName>
    </recommendedName>
</protein>
<dbReference type="GO" id="GO:0071897">
    <property type="term" value="P:DNA biosynthetic process"/>
    <property type="evidence" value="ECO:0007669"/>
    <property type="project" value="UniProtKB-ARBA"/>
</dbReference>
<reference evidence="1 2" key="1">
    <citation type="submission" date="2016-03" db="EMBL/GenBank/DDBJ databases">
        <title>Trachymyrmex septentrionalis WGS genome.</title>
        <authorList>
            <person name="Nygaard S."/>
            <person name="Hu H."/>
            <person name="Boomsma J."/>
            <person name="Zhang G."/>
        </authorList>
    </citation>
    <scope>NUCLEOTIDE SEQUENCE [LARGE SCALE GENOMIC DNA]</scope>
    <source>
        <strain evidence="1">Tsep2-gDNA-1</strain>
        <tissue evidence="1">Whole body</tissue>
    </source>
</reference>
<sequence>MIKSNHIEPRQFLEDAGNVVLERVRNAEERYVNVKVNTPFNGEFTTKDKHINKSIITKNSQIYRCTNMRETERKPSYPHYTVLNLMNIMFPMTLKDISKFERLNARINSTRYLGYYYVRTTLLAYQFCRDENSVVRATTPKLAHRVQNIVSVNVLMETLLKEDSPTGYSLIVNLEYSRHLHTSTIDTSYLRDYIELNIQCRTRVKNDFEKYLYKLMNNAVFGKTMKKISKHVDVKLITK</sequence>
<accession>A0A151K060</accession>
<dbReference type="AlphaFoldDB" id="A0A151K060"/>
<evidence type="ECO:0000313" key="2">
    <source>
        <dbReference type="Proteomes" id="UP000078541"/>
    </source>
</evidence>
<dbReference type="Proteomes" id="UP000078541">
    <property type="component" value="Unassembled WGS sequence"/>
</dbReference>
<dbReference type="STRING" id="34720.A0A151K060"/>
<dbReference type="InterPro" id="IPR043502">
    <property type="entry name" value="DNA/RNA_pol_sf"/>
</dbReference>
<proteinExistence type="predicted"/>
<gene>
    <name evidence="1" type="ORF">ALC56_03021</name>
</gene>
<evidence type="ECO:0000313" key="1">
    <source>
        <dbReference type="EMBL" id="KYN42562.1"/>
    </source>
</evidence>
<organism evidence="1 2">
    <name type="scientific">Trachymyrmex septentrionalis</name>
    <dbReference type="NCBI Taxonomy" id="34720"/>
    <lineage>
        <taxon>Eukaryota</taxon>
        <taxon>Metazoa</taxon>
        <taxon>Ecdysozoa</taxon>
        <taxon>Arthropoda</taxon>
        <taxon>Hexapoda</taxon>
        <taxon>Insecta</taxon>
        <taxon>Pterygota</taxon>
        <taxon>Neoptera</taxon>
        <taxon>Endopterygota</taxon>
        <taxon>Hymenoptera</taxon>
        <taxon>Apocrita</taxon>
        <taxon>Aculeata</taxon>
        <taxon>Formicoidea</taxon>
        <taxon>Formicidae</taxon>
        <taxon>Myrmicinae</taxon>
        <taxon>Trachymyrmex</taxon>
    </lineage>
</organism>
<name>A0A151K060_9HYME</name>